<evidence type="ECO:0000313" key="1">
    <source>
        <dbReference type="EMBL" id="JAH20856.1"/>
    </source>
</evidence>
<dbReference type="AlphaFoldDB" id="A0A0E9QV79"/>
<reference evidence="1" key="1">
    <citation type="submission" date="2014-11" db="EMBL/GenBank/DDBJ databases">
        <authorList>
            <person name="Amaro Gonzalez C."/>
        </authorList>
    </citation>
    <scope>NUCLEOTIDE SEQUENCE</scope>
</reference>
<accession>A0A0E9QV79</accession>
<dbReference type="EMBL" id="GBXM01087721">
    <property type="protein sequence ID" value="JAH20856.1"/>
    <property type="molecule type" value="Transcribed_RNA"/>
</dbReference>
<protein>
    <submittedName>
        <fullName evidence="1">Uncharacterized protein</fullName>
    </submittedName>
</protein>
<sequence length="24" mass="2927">MTKILLIVKRLRTVYTKRCLCFRA</sequence>
<reference evidence="1" key="2">
    <citation type="journal article" date="2015" name="Fish Shellfish Immunol.">
        <title>Early steps in the European eel (Anguilla anguilla)-Vibrio vulnificus interaction in the gills: Role of the RtxA13 toxin.</title>
        <authorList>
            <person name="Callol A."/>
            <person name="Pajuelo D."/>
            <person name="Ebbesson L."/>
            <person name="Teles M."/>
            <person name="MacKenzie S."/>
            <person name="Amaro C."/>
        </authorList>
    </citation>
    <scope>NUCLEOTIDE SEQUENCE</scope>
</reference>
<proteinExistence type="predicted"/>
<name>A0A0E9QV79_ANGAN</name>
<organism evidence="1">
    <name type="scientific">Anguilla anguilla</name>
    <name type="common">European freshwater eel</name>
    <name type="synonym">Muraena anguilla</name>
    <dbReference type="NCBI Taxonomy" id="7936"/>
    <lineage>
        <taxon>Eukaryota</taxon>
        <taxon>Metazoa</taxon>
        <taxon>Chordata</taxon>
        <taxon>Craniata</taxon>
        <taxon>Vertebrata</taxon>
        <taxon>Euteleostomi</taxon>
        <taxon>Actinopterygii</taxon>
        <taxon>Neopterygii</taxon>
        <taxon>Teleostei</taxon>
        <taxon>Anguilliformes</taxon>
        <taxon>Anguillidae</taxon>
        <taxon>Anguilla</taxon>
    </lineage>
</organism>